<dbReference type="InterPro" id="IPR000073">
    <property type="entry name" value="AB_hydrolase_1"/>
</dbReference>
<dbReference type="SUPFAM" id="SSF53474">
    <property type="entry name" value="alpha/beta-Hydrolases"/>
    <property type="match status" value="1"/>
</dbReference>
<feature type="domain" description="AB hydrolase-1" evidence="1">
    <location>
        <begin position="117"/>
        <end position="152"/>
    </location>
</feature>
<dbReference type="InterPro" id="IPR029058">
    <property type="entry name" value="AB_hydrolase_fold"/>
</dbReference>
<dbReference type="Pfam" id="PF00561">
    <property type="entry name" value="Abhydrolase_1"/>
    <property type="match status" value="1"/>
</dbReference>
<protein>
    <recommendedName>
        <fullName evidence="1">AB hydrolase-1 domain-containing protein</fullName>
    </recommendedName>
</protein>
<evidence type="ECO:0000313" key="2">
    <source>
        <dbReference type="EMBL" id="KKN11015.1"/>
    </source>
</evidence>
<accession>A0A0F9MUN0</accession>
<dbReference type="EMBL" id="LAZR01004182">
    <property type="protein sequence ID" value="KKN11015.1"/>
    <property type="molecule type" value="Genomic_DNA"/>
</dbReference>
<name>A0A0F9MUN0_9ZZZZ</name>
<organism evidence="2">
    <name type="scientific">marine sediment metagenome</name>
    <dbReference type="NCBI Taxonomy" id="412755"/>
    <lineage>
        <taxon>unclassified sequences</taxon>
        <taxon>metagenomes</taxon>
        <taxon>ecological metagenomes</taxon>
    </lineage>
</organism>
<sequence length="269" mass="29392">MQGEGLDLTRRDPPCVEEFQTAALPLWREALVGMDWLSLRASSVYRGVGVPHGDGSAVVLVPGALGSDRYLGDMFTWLRRIGYQPYMSAIGRNAECPDLLTGRLTETVNSAYLETGRKVHLIGHSLGGTLARSVAVRQPNLVASVITMASPFRALRAHPLLLGAVMIVRRRILSEKDAHPDCYSGFWSCEFLHSLGRPLPDAIVQAAIYTKADGVIDWRCCINDDPATDIEVRGTHLGLVFNPQAYRRIAGVLASAVEWSQVLADSRPA</sequence>
<proteinExistence type="predicted"/>
<dbReference type="AlphaFoldDB" id="A0A0F9MUN0"/>
<evidence type="ECO:0000259" key="1">
    <source>
        <dbReference type="Pfam" id="PF00561"/>
    </source>
</evidence>
<gene>
    <name evidence="2" type="ORF">LCGC14_1030730</name>
</gene>
<dbReference type="Gene3D" id="3.40.50.1820">
    <property type="entry name" value="alpha/beta hydrolase"/>
    <property type="match status" value="1"/>
</dbReference>
<reference evidence="2" key="1">
    <citation type="journal article" date="2015" name="Nature">
        <title>Complex archaea that bridge the gap between prokaryotes and eukaryotes.</title>
        <authorList>
            <person name="Spang A."/>
            <person name="Saw J.H."/>
            <person name="Jorgensen S.L."/>
            <person name="Zaremba-Niedzwiedzka K."/>
            <person name="Martijn J."/>
            <person name="Lind A.E."/>
            <person name="van Eijk R."/>
            <person name="Schleper C."/>
            <person name="Guy L."/>
            <person name="Ettema T.J."/>
        </authorList>
    </citation>
    <scope>NUCLEOTIDE SEQUENCE</scope>
</reference>
<comment type="caution">
    <text evidence="2">The sequence shown here is derived from an EMBL/GenBank/DDBJ whole genome shotgun (WGS) entry which is preliminary data.</text>
</comment>